<evidence type="ECO:0000256" key="3">
    <source>
        <dbReference type="ARBA" id="ARBA00022989"/>
    </source>
</evidence>
<dbReference type="GO" id="GO:0005506">
    <property type="term" value="F:iron ion binding"/>
    <property type="evidence" value="ECO:0007669"/>
    <property type="project" value="InterPro"/>
</dbReference>
<evidence type="ECO:0000259" key="6">
    <source>
        <dbReference type="Pfam" id="PF04116"/>
    </source>
</evidence>
<accession>A0A1M6F8D6</accession>
<protein>
    <submittedName>
        <fullName evidence="7">C-5 sterol desaturase</fullName>
    </submittedName>
</protein>
<feature type="transmembrane region" description="Helical" evidence="5">
    <location>
        <begin position="12"/>
        <end position="35"/>
    </location>
</feature>
<dbReference type="Pfam" id="PF04116">
    <property type="entry name" value="FA_hydroxylase"/>
    <property type="match status" value="1"/>
</dbReference>
<keyword evidence="4 5" id="KW-0472">Membrane</keyword>
<proteinExistence type="predicted"/>
<comment type="subcellular location">
    <subcellularLocation>
        <location evidence="1">Membrane</location>
    </subcellularLocation>
</comment>
<sequence length="252" mass="30481">MENFDVNAWLKVVSVISSRYFILAGFTFLLCYVLFKDKWQQFRLQYKFPKSEHYFRDVKYSIVSMFIFSSVAYLCMNTFKEYNNVIYTPIDNWYYFAFSFLWMFLLHDAYFYWMHRLMHNPVLYRKVHLIHHKSTNPSPWTAYAFHPLEAVIETGIVPLIVFTVPVHRNAFFVFMLFQIIYNVYGHLGYELYPKNFNKTLIGKWINTGTAHNAHHKSFHGNYGLYTLIWDRLFNTLREDYDINFKKTTINKT</sequence>
<dbReference type="STRING" id="415425.SAMN05444363_2188"/>
<dbReference type="PANTHER" id="PTHR11863">
    <property type="entry name" value="STEROL DESATURASE"/>
    <property type="match status" value="1"/>
</dbReference>
<evidence type="ECO:0000313" key="7">
    <source>
        <dbReference type="EMBL" id="SHI93950.1"/>
    </source>
</evidence>
<keyword evidence="8" id="KW-1185">Reference proteome</keyword>
<evidence type="ECO:0000256" key="1">
    <source>
        <dbReference type="ARBA" id="ARBA00004370"/>
    </source>
</evidence>
<dbReference type="EMBL" id="FQZI01000003">
    <property type="protein sequence ID" value="SHI93950.1"/>
    <property type="molecule type" value="Genomic_DNA"/>
</dbReference>
<dbReference type="GO" id="GO:0016491">
    <property type="term" value="F:oxidoreductase activity"/>
    <property type="evidence" value="ECO:0007669"/>
    <property type="project" value="InterPro"/>
</dbReference>
<dbReference type="AlphaFoldDB" id="A0A1M6F8D6"/>
<feature type="transmembrane region" description="Helical" evidence="5">
    <location>
        <begin position="56"/>
        <end position="73"/>
    </location>
</feature>
<evidence type="ECO:0000313" key="8">
    <source>
        <dbReference type="Proteomes" id="UP000184488"/>
    </source>
</evidence>
<dbReference type="Proteomes" id="UP000184488">
    <property type="component" value="Unassembled WGS sequence"/>
</dbReference>
<gene>
    <name evidence="7" type="ORF">SAMN05444363_2188</name>
</gene>
<evidence type="ECO:0000256" key="5">
    <source>
        <dbReference type="SAM" id="Phobius"/>
    </source>
</evidence>
<dbReference type="OrthoDB" id="9770329at2"/>
<evidence type="ECO:0000256" key="2">
    <source>
        <dbReference type="ARBA" id="ARBA00022692"/>
    </source>
</evidence>
<feature type="transmembrane region" description="Helical" evidence="5">
    <location>
        <begin position="93"/>
        <end position="113"/>
    </location>
</feature>
<dbReference type="InterPro" id="IPR050307">
    <property type="entry name" value="Sterol_Desaturase_Related"/>
</dbReference>
<evidence type="ECO:0000256" key="4">
    <source>
        <dbReference type="ARBA" id="ARBA00023136"/>
    </source>
</evidence>
<keyword evidence="2 5" id="KW-0812">Transmembrane</keyword>
<organism evidence="7 8">
    <name type="scientific">Flavobacterium terrae</name>
    <dbReference type="NCBI Taxonomy" id="415425"/>
    <lineage>
        <taxon>Bacteria</taxon>
        <taxon>Pseudomonadati</taxon>
        <taxon>Bacteroidota</taxon>
        <taxon>Flavobacteriia</taxon>
        <taxon>Flavobacteriales</taxon>
        <taxon>Flavobacteriaceae</taxon>
        <taxon>Flavobacterium</taxon>
    </lineage>
</organism>
<keyword evidence="3 5" id="KW-1133">Transmembrane helix</keyword>
<dbReference type="GO" id="GO:0008610">
    <property type="term" value="P:lipid biosynthetic process"/>
    <property type="evidence" value="ECO:0007669"/>
    <property type="project" value="InterPro"/>
</dbReference>
<feature type="domain" description="Fatty acid hydroxylase" evidence="6">
    <location>
        <begin position="101"/>
        <end position="235"/>
    </location>
</feature>
<name>A0A1M6F8D6_9FLAO</name>
<dbReference type="GO" id="GO:0016020">
    <property type="term" value="C:membrane"/>
    <property type="evidence" value="ECO:0007669"/>
    <property type="project" value="UniProtKB-SubCell"/>
</dbReference>
<reference evidence="8" key="1">
    <citation type="submission" date="2016-11" db="EMBL/GenBank/DDBJ databases">
        <authorList>
            <person name="Varghese N."/>
            <person name="Submissions S."/>
        </authorList>
    </citation>
    <scope>NUCLEOTIDE SEQUENCE [LARGE SCALE GENOMIC DNA]</scope>
    <source>
        <strain evidence="8">DSM 18829</strain>
    </source>
</reference>
<dbReference type="InterPro" id="IPR006694">
    <property type="entry name" value="Fatty_acid_hydroxylase"/>
</dbReference>
<dbReference type="RefSeq" id="WP_073311278.1">
    <property type="nucleotide sequence ID" value="NZ_FQZI01000003.1"/>
</dbReference>